<reference evidence="1" key="1">
    <citation type="submission" date="2019-08" db="EMBL/GenBank/DDBJ databases">
        <authorList>
            <person name="Kucharzyk K."/>
            <person name="Murdoch R.W."/>
            <person name="Higgins S."/>
            <person name="Loffler F."/>
        </authorList>
    </citation>
    <scope>NUCLEOTIDE SEQUENCE</scope>
</reference>
<sequence length="94" mass="10770">MALPFARSAMIRFLMYSIAPTSNPRVGWATTRTFGERDISLATMTFCWFPPERLPALVFAPSALRISNCVMRFSASWFIASKSKMPKRLRYVSR</sequence>
<name>A0A644XLM6_9ZZZZ</name>
<proteinExistence type="predicted"/>
<comment type="caution">
    <text evidence="1">The sequence shown here is derived from an EMBL/GenBank/DDBJ whole genome shotgun (WGS) entry which is preliminary data.</text>
</comment>
<dbReference type="EMBL" id="VSSQ01002734">
    <property type="protein sequence ID" value="MPM17106.1"/>
    <property type="molecule type" value="Genomic_DNA"/>
</dbReference>
<accession>A0A644XLM6</accession>
<protein>
    <submittedName>
        <fullName evidence="1">Uncharacterized protein</fullName>
    </submittedName>
</protein>
<gene>
    <name evidence="1" type="ORF">SDC9_63491</name>
</gene>
<evidence type="ECO:0000313" key="1">
    <source>
        <dbReference type="EMBL" id="MPM17106.1"/>
    </source>
</evidence>
<dbReference type="AlphaFoldDB" id="A0A644XLM6"/>
<organism evidence="1">
    <name type="scientific">bioreactor metagenome</name>
    <dbReference type="NCBI Taxonomy" id="1076179"/>
    <lineage>
        <taxon>unclassified sequences</taxon>
        <taxon>metagenomes</taxon>
        <taxon>ecological metagenomes</taxon>
    </lineage>
</organism>